<dbReference type="InterPro" id="IPR029063">
    <property type="entry name" value="SAM-dependent_MTases_sf"/>
</dbReference>
<feature type="binding site" evidence="3">
    <location>
        <position position="125"/>
    </location>
    <ligand>
        <name>carboxy-S-adenosyl-L-methionine</name>
        <dbReference type="ChEBI" id="CHEBI:134278"/>
    </ligand>
</feature>
<evidence type="ECO:0000313" key="4">
    <source>
        <dbReference type="EMBL" id="ALF59532.1"/>
    </source>
</evidence>
<feature type="binding site" evidence="3">
    <location>
        <position position="101"/>
    </location>
    <ligand>
        <name>carboxy-S-adenosyl-L-methionine</name>
        <dbReference type="ChEBI" id="CHEBI:134278"/>
    </ligand>
</feature>
<evidence type="ECO:0000256" key="3">
    <source>
        <dbReference type="HAMAP-Rule" id="MF_01590"/>
    </source>
</evidence>
<dbReference type="EMBL" id="CP012678">
    <property type="protein sequence ID" value="ALF59532.1"/>
    <property type="molecule type" value="Genomic_DNA"/>
</dbReference>
<feature type="binding site" evidence="3">
    <location>
        <position position="150"/>
    </location>
    <ligand>
        <name>carboxy-S-adenosyl-L-methionine</name>
        <dbReference type="ChEBI" id="CHEBI:134278"/>
    </ligand>
</feature>
<dbReference type="NCBIfam" id="NF011650">
    <property type="entry name" value="PRK15068.1"/>
    <property type="match status" value="1"/>
</dbReference>
<evidence type="ECO:0000313" key="5">
    <source>
        <dbReference type="Proteomes" id="UP000059847"/>
    </source>
</evidence>
<dbReference type="Pfam" id="PF08003">
    <property type="entry name" value="Methyltransf_9"/>
    <property type="match status" value="1"/>
</dbReference>
<comment type="similarity">
    <text evidence="3">Belongs to the class I-like SAM-binding methyltransferase superfamily. CmoB family.</text>
</comment>
<keyword evidence="2 3" id="KW-0819">tRNA processing</keyword>
<keyword evidence="4" id="KW-0489">Methyltransferase</keyword>
<comment type="catalytic activity">
    <reaction evidence="3">
        <text>carboxy-S-adenosyl-L-methionine + 5-hydroxyuridine(34) in tRNA = 5-carboxymethoxyuridine(34) in tRNA + S-adenosyl-L-homocysteine + H(+)</text>
        <dbReference type="Rhea" id="RHEA:52848"/>
        <dbReference type="Rhea" id="RHEA-COMP:13381"/>
        <dbReference type="Rhea" id="RHEA-COMP:13383"/>
        <dbReference type="ChEBI" id="CHEBI:15378"/>
        <dbReference type="ChEBI" id="CHEBI:57856"/>
        <dbReference type="ChEBI" id="CHEBI:134278"/>
        <dbReference type="ChEBI" id="CHEBI:136877"/>
        <dbReference type="ChEBI" id="CHEBI:136879"/>
    </reaction>
</comment>
<proteinExistence type="inferred from homology"/>
<evidence type="ECO:0000256" key="2">
    <source>
        <dbReference type="ARBA" id="ARBA00022694"/>
    </source>
</evidence>
<dbReference type="Gene3D" id="3.40.50.150">
    <property type="entry name" value="Vaccinia Virus protein VP39"/>
    <property type="match status" value="1"/>
</dbReference>
<keyword evidence="5" id="KW-1185">Reference proteome</keyword>
<dbReference type="InterPro" id="IPR010017">
    <property type="entry name" value="CmoB"/>
</dbReference>
<dbReference type="InterPro" id="IPR027555">
    <property type="entry name" value="Mo5U34_MeTrfas-like"/>
</dbReference>
<dbReference type="PANTHER" id="PTHR43464">
    <property type="entry name" value="METHYLTRANSFERASE"/>
    <property type="match status" value="1"/>
</dbReference>
<accession>A0A0M4TCD3</accession>
<comment type="function">
    <text evidence="3">Catalyzes carboxymethyl transfer from carboxy-S-adenosyl-L-methionine (Cx-SAM) to 5-hydroxyuridine (ho5U) to form 5-carboxymethoxyuridine (cmo5U) at position 34 in tRNAs.</text>
</comment>
<dbReference type="STRING" id="45610.AOC03_05240"/>
<dbReference type="GO" id="GO:0032259">
    <property type="term" value="P:methylation"/>
    <property type="evidence" value="ECO:0007669"/>
    <property type="project" value="UniProtKB-KW"/>
</dbReference>
<dbReference type="OrthoDB" id="9773188at2"/>
<sequence>MMNDTIVRAERELYLTLLTLAQTHPSAYEWLTLLPEWLRHIKDRSNYAHAPAYQAAVGRLPVVTADSVALDADILTINVNLTDSERKQTLALLKQLMPWRKGPFQIGSSQNESEQAEPILIDTEWHSDWKWRRVARHLGNLKGRRVLDVGGGSGYHGWRMAGAGAETVIIVDPSCLFYHQFMAIRHFVGAADATDADDSNSQDNNTDGYRTHYIPVPLEALPAHSQLFDTVFSMGVLYHRQSPFEHLQQLRGQLVKGGELVLETLVIDGDANTVLVPHDRYAQMNNVYFLPSVAALIGWLEKVGFTDVRCVDVAVTSTDEQRQTDWMTYQSLSDFLDPNDASKTIEGYSAPKRATLIAKK</sequence>
<reference evidence="4 5" key="1">
    <citation type="submission" date="2015-09" db="EMBL/GenBank/DDBJ databases">
        <title>Complete genome of Psychrobacter urativorans R10.10B.</title>
        <authorList>
            <person name="See-Too W.S."/>
            <person name="Chan K.G."/>
        </authorList>
    </citation>
    <scope>NUCLEOTIDE SEQUENCE [LARGE SCALE GENOMIC DNA]</scope>
    <source>
        <strain evidence="4 5">R10.10B</strain>
    </source>
</reference>
<feature type="binding site" evidence="3">
    <location>
        <position position="353"/>
    </location>
    <ligand>
        <name>carboxy-S-adenosyl-L-methionine</name>
        <dbReference type="ChEBI" id="CHEBI:134278"/>
    </ligand>
</feature>
<keyword evidence="1 3" id="KW-0808">Transferase</keyword>
<dbReference type="HAMAP" id="MF_01590">
    <property type="entry name" value="tRNA_carboxymethyltr_CmoB"/>
    <property type="match status" value="1"/>
</dbReference>
<dbReference type="NCBIfam" id="TIGR00452">
    <property type="entry name" value="tRNA 5-methoxyuridine(34)/uridine 5-oxyacetic acid(34) synthase CmoB"/>
    <property type="match status" value="1"/>
</dbReference>
<feature type="binding site" evidence="3">
    <location>
        <position position="234"/>
    </location>
    <ligand>
        <name>carboxy-S-adenosyl-L-methionine</name>
        <dbReference type="ChEBI" id="CHEBI:134278"/>
    </ligand>
</feature>
<dbReference type="AlphaFoldDB" id="A0A0M4TCD3"/>
<dbReference type="RefSeq" id="WP_062533965.1">
    <property type="nucleotide sequence ID" value="NZ_CP012678.1"/>
</dbReference>
<feature type="binding site" evidence="3">
    <location>
        <position position="238"/>
    </location>
    <ligand>
        <name>carboxy-S-adenosyl-L-methionine</name>
        <dbReference type="ChEBI" id="CHEBI:134278"/>
    </ligand>
</feature>
<dbReference type="GO" id="GO:0002098">
    <property type="term" value="P:tRNA wobble uridine modification"/>
    <property type="evidence" value="ECO:0007669"/>
    <property type="project" value="InterPro"/>
</dbReference>
<evidence type="ECO:0000256" key="1">
    <source>
        <dbReference type="ARBA" id="ARBA00022679"/>
    </source>
</evidence>
<dbReference type="PANTHER" id="PTHR43464:SF95">
    <property type="entry name" value="TRNA U34 CARBOXYMETHYLTRANSFERASE"/>
    <property type="match status" value="1"/>
</dbReference>
<feature type="binding site" evidence="3">
    <location>
        <position position="130"/>
    </location>
    <ligand>
        <name>carboxy-S-adenosyl-L-methionine</name>
        <dbReference type="ChEBI" id="CHEBI:134278"/>
    </ligand>
</feature>
<dbReference type="CDD" id="cd02440">
    <property type="entry name" value="AdoMet_MTases"/>
    <property type="match status" value="1"/>
</dbReference>
<dbReference type="SUPFAM" id="SSF53335">
    <property type="entry name" value="S-adenosyl-L-methionine-dependent methyltransferases"/>
    <property type="match status" value="1"/>
</dbReference>
<protein>
    <recommendedName>
        <fullName evidence="3">tRNA U34 carboxymethyltransferase</fullName>
        <ecNumber evidence="3">2.5.1.-</ecNumber>
    </recommendedName>
</protein>
<gene>
    <name evidence="3" type="primary">cmoB</name>
    <name evidence="4" type="ORF">AOC03_05240</name>
</gene>
<dbReference type="GO" id="GO:0008168">
    <property type="term" value="F:methyltransferase activity"/>
    <property type="evidence" value="ECO:0007669"/>
    <property type="project" value="UniProtKB-KW"/>
</dbReference>
<feature type="binding site" evidence="3">
    <location>
        <begin position="218"/>
        <end position="219"/>
    </location>
    <ligand>
        <name>carboxy-S-adenosyl-L-methionine</name>
        <dbReference type="ChEBI" id="CHEBI:134278"/>
    </ligand>
</feature>
<dbReference type="EC" id="2.5.1.-" evidence="3"/>
<name>A0A0M4TCD3_9GAMM</name>
<organism evidence="4 5">
    <name type="scientific">Psychrobacter urativorans</name>
    <dbReference type="NCBI Taxonomy" id="45610"/>
    <lineage>
        <taxon>Bacteria</taxon>
        <taxon>Pseudomonadati</taxon>
        <taxon>Pseudomonadota</taxon>
        <taxon>Gammaproteobacteria</taxon>
        <taxon>Moraxellales</taxon>
        <taxon>Moraxellaceae</taxon>
        <taxon>Psychrobacter</taxon>
    </lineage>
</organism>
<dbReference type="GO" id="GO:0016765">
    <property type="term" value="F:transferase activity, transferring alkyl or aryl (other than methyl) groups"/>
    <property type="evidence" value="ECO:0007669"/>
    <property type="project" value="UniProtKB-UniRule"/>
</dbReference>
<dbReference type="Proteomes" id="UP000059847">
    <property type="component" value="Chromosome"/>
</dbReference>
<comment type="subunit">
    <text evidence="3">Homotetramer.</text>
</comment>
<feature type="binding site" evidence="3">
    <location>
        <begin position="172"/>
        <end position="174"/>
    </location>
    <ligand>
        <name>carboxy-S-adenosyl-L-methionine</name>
        <dbReference type="ChEBI" id="CHEBI:134278"/>
    </ligand>
</feature>
<dbReference type="KEGG" id="pur:AOC03_05240"/>